<evidence type="ECO:0000313" key="3">
    <source>
        <dbReference type="Proteomes" id="UP001501166"/>
    </source>
</evidence>
<dbReference type="Proteomes" id="UP001501166">
    <property type="component" value="Unassembled WGS sequence"/>
</dbReference>
<dbReference type="Pfam" id="PF08230">
    <property type="entry name" value="CW_7"/>
    <property type="match status" value="2"/>
</dbReference>
<accession>A0ABN0X5A8</accession>
<dbReference type="InterPro" id="IPR007921">
    <property type="entry name" value="CHAP_dom"/>
</dbReference>
<proteinExistence type="predicted"/>
<dbReference type="Gene3D" id="3.90.1720.10">
    <property type="entry name" value="endopeptidase domain like (from Nostoc punctiforme)"/>
    <property type="match status" value="1"/>
</dbReference>
<keyword evidence="3" id="KW-1185">Reference proteome</keyword>
<sequence length="254" mass="28863">MVQSILNHAKSYLGTTQGDSKHKDIIDKYNAVTPFPVGYKAKLTDEWCAIFLTVIGDLSGASTYFGRECGVQRFIRIFKNKGIWLGLVKPQPGDIIVFDWQKDGWGDHIGFVEEVKGNQVTTIEGNTSKSVARRTYAYNNWRVAGYARPNYPSTTNGNKKSINDIAREVINQKWGNGSERIRKLTEAGYNARLVQKEVNRMITIKEKGLKSNEDIAKEVIRTTKWGHGQTRKKRLTEAGYDYEAIQKKVNELIR</sequence>
<evidence type="ECO:0000313" key="2">
    <source>
        <dbReference type="EMBL" id="GAA0355509.1"/>
    </source>
</evidence>
<dbReference type="RefSeq" id="WP_343753802.1">
    <property type="nucleotide sequence ID" value="NZ_BAAACW010000036.1"/>
</dbReference>
<organism evidence="2 3">
    <name type="scientific">Alkalibacterium iburiense</name>
    <dbReference type="NCBI Taxonomy" id="290589"/>
    <lineage>
        <taxon>Bacteria</taxon>
        <taxon>Bacillati</taxon>
        <taxon>Bacillota</taxon>
        <taxon>Bacilli</taxon>
        <taxon>Lactobacillales</taxon>
        <taxon>Carnobacteriaceae</taxon>
        <taxon>Alkalibacterium</taxon>
    </lineage>
</organism>
<dbReference type="SMART" id="SM01095">
    <property type="entry name" value="Cpl-7"/>
    <property type="match status" value="2"/>
</dbReference>
<name>A0ABN0X5A8_9LACT</name>
<reference evidence="2 3" key="1">
    <citation type="journal article" date="2019" name="Int. J. Syst. Evol. Microbiol.">
        <title>The Global Catalogue of Microorganisms (GCM) 10K type strain sequencing project: providing services to taxonomists for standard genome sequencing and annotation.</title>
        <authorList>
            <consortium name="The Broad Institute Genomics Platform"/>
            <consortium name="The Broad Institute Genome Sequencing Center for Infectious Disease"/>
            <person name="Wu L."/>
            <person name="Ma J."/>
        </authorList>
    </citation>
    <scope>NUCLEOTIDE SEQUENCE [LARGE SCALE GENOMIC DNA]</scope>
    <source>
        <strain evidence="2 3">JCM 12662</strain>
    </source>
</reference>
<comment type="caution">
    <text evidence="2">The sequence shown here is derived from an EMBL/GenBank/DDBJ whole genome shotgun (WGS) entry which is preliminary data.</text>
</comment>
<gene>
    <name evidence="2" type="ORF">GCM10008932_05660</name>
</gene>
<feature type="domain" description="Cpl-7 lysozyme C-terminal" evidence="1">
    <location>
        <begin position="212"/>
        <end position="254"/>
    </location>
</feature>
<dbReference type="Pfam" id="PF05257">
    <property type="entry name" value="CHAP"/>
    <property type="match status" value="1"/>
</dbReference>
<dbReference type="InterPro" id="IPR013168">
    <property type="entry name" value="Cpl_7_lyso_C"/>
</dbReference>
<feature type="domain" description="Cpl-7 lysozyme C-terminal" evidence="1">
    <location>
        <begin position="162"/>
        <end position="203"/>
    </location>
</feature>
<protein>
    <recommendedName>
        <fullName evidence="1">Cpl-7 lysozyme C-terminal domain-containing protein</fullName>
    </recommendedName>
</protein>
<evidence type="ECO:0000259" key="1">
    <source>
        <dbReference type="SMART" id="SM01095"/>
    </source>
</evidence>
<dbReference type="EMBL" id="BAAACW010000036">
    <property type="protein sequence ID" value="GAA0355509.1"/>
    <property type="molecule type" value="Genomic_DNA"/>
</dbReference>
<dbReference type="SUPFAM" id="SSF54001">
    <property type="entry name" value="Cysteine proteinases"/>
    <property type="match status" value="1"/>
</dbReference>
<dbReference type="InterPro" id="IPR038765">
    <property type="entry name" value="Papain-like_cys_pep_sf"/>
</dbReference>